<evidence type="ECO:0000313" key="6">
    <source>
        <dbReference type="EMBL" id="KAK4302484.1"/>
    </source>
</evidence>
<feature type="compositionally biased region" description="Acidic residues" evidence="4">
    <location>
        <begin position="788"/>
        <end position="797"/>
    </location>
</feature>
<evidence type="ECO:0000256" key="3">
    <source>
        <dbReference type="PROSITE-ProRule" id="PRU00267"/>
    </source>
</evidence>
<dbReference type="InterPro" id="IPR051965">
    <property type="entry name" value="ChromReg_NeuronalGeneExpr"/>
</dbReference>
<dbReference type="SUPFAM" id="SSF57667">
    <property type="entry name" value="beta-beta-alpha zinc fingers"/>
    <property type="match status" value="1"/>
</dbReference>
<feature type="region of interest" description="Disordered" evidence="4">
    <location>
        <begin position="643"/>
        <end position="690"/>
    </location>
</feature>
<feature type="compositionally biased region" description="Basic residues" evidence="4">
    <location>
        <begin position="411"/>
        <end position="425"/>
    </location>
</feature>
<gene>
    <name evidence="6" type="ORF">Pmani_025441</name>
</gene>
<dbReference type="InterPro" id="IPR036236">
    <property type="entry name" value="Znf_C2H2_sf"/>
</dbReference>
<feature type="region of interest" description="Disordered" evidence="4">
    <location>
        <begin position="781"/>
        <end position="821"/>
    </location>
</feature>
<dbReference type="InterPro" id="IPR036910">
    <property type="entry name" value="HMG_box_dom_sf"/>
</dbReference>
<dbReference type="GO" id="GO:0005634">
    <property type="term" value="C:nucleus"/>
    <property type="evidence" value="ECO:0007669"/>
    <property type="project" value="UniProtKB-UniRule"/>
</dbReference>
<dbReference type="PANTHER" id="PTHR46040">
    <property type="entry name" value="HIGH MOBILITY GROUP PROTEIN 2"/>
    <property type="match status" value="1"/>
</dbReference>
<protein>
    <recommendedName>
        <fullName evidence="5">HMG box domain-containing protein</fullName>
    </recommendedName>
</protein>
<feature type="domain" description="HMG box" evidence="5">
    <location>
        <begin position="434"/>
        <end position="502"/>
    </location>
</feature>
<dbReference type="GO" id="GO:0010468">
    <property type="term" value="P:regulation of gene expression"/>
    <property type="evidence" value="ECO:0007669"/>
    <property type="project" value="TreeGrafter"/>
</dbReference>
<dbReference type="PANTHER" id="PTHR46040:SF3">
    <property type="entry name" value="HIGH MOBILITY GROUP PROTEIN 2"/>
    <property type="match status" value="1"/>
</dbReference>
<feature type="region of interest" description="Disordered" evidence="4">
    <location>
        <begin position="211"/>
        <end position="231"/>
    </location>
</feature>
<keyword evidence="2 3" id="KW-0539">Nucleus</keyword>
<evidence type="ECO:0000256" key="1">
    <source>
        <dbReference type="ARBA" id="ARBA00023125"/>
    </source>
</evidence>
<evidence type="ECO:0000256" key="4">
    <source>
        <dbReference type="SAM" id="MobiDB-lite"/>
    </source>
</evidence>
<feature type="DNA-binding region" description="HMG box" evidence="3">
    <location>
        <begin position="434"/>
        <end position="502"/>
    </location>
</feature>
<organism evidence="6 7">
    <name type="scientific">Petrolisthes manimaculis</name>
    <dbReference type="NCBI Taxonomy" id="1843537"/>
    <lineage>
        <taxon>Eukaryota</taxon>
        <taxon>Metazoa</taxon>
        <taxon>Ecdysozoa</taxon>
        <taxon>Arthropoda</taxon>
        <taxon>Crustacea</taxon>
        <taxon>Multicrustacea</taxon>
        <taxon>Malacostraca</taxon>
        <taxon>Eumalacostraca</taxon>
        <taxon>Eucarida</taxon>
        <taxon>Decapoda</taxon>
        <taxon>Pleocyemata</taxon>
        <taxon>Anomura</taxon>
        <taxon>Galatheoidea</taxon>
        <taxon>Porcellanidae</taxon>
        <taxon>Petrolisthes</taxon>
    </lineage>
</organism>
<accession>A0AAE1P5K0</accession>
<dbReference type="SUPFAM" id="SSF47095">
    <property type="entry name" value="HMG-box"/>
    <property type="match status" value="1"/>
</dbReference>
<feature type="compositionally biased region" description="Low complexity" evidence="4">
    <location>
        <begin position="391"/>
        <end position="409"/>
    </location>
</feature>
<keyword evidence="1 3" id="KW-0238">DNA-binding</keyword>
<dbReference type="PROSITE" id="PS50118">
    <property type="entry name" value="HMG_BOX_2"/>
    <property type="match status" value="1"/>
</dbReference>
<dbReference type="Gene3D" id="1.10.30.10">
    <property type="entry name" value="High mobility group box domain"/>
    <property type="match status" value="1"/>
</dbReference>
<evidence type="ECO:0000256" key="2">
    <source>
        <dbReference type="ARBA" id="ARBA00023242"/>
    </source>
</evidence>
<dbReference type="SMART" id="SM00398">
    <property type="entry name" value="HMG"/>
    <property type="match status" value="1"/>
</dbReference>
<dbReference type="CDD" id="cd21980">
    <property type="entry name" value="HMG-box_HMG20"/>
    <property type="match status" value="1"/>
</dbReference>
<name>A0AAE1P5K0_9EUCA</name>
<reference evidence="6" key="1">
    <citation type="submission" date="2023-11" db="EMBL/GenBank/DDBJ databases">
        <title>Genome assemblies of two species of porcelain crab, Petrolisthes cinctipes and Petrolisthes manimaculis (Anomura: Porcellanidae).</title>
        <authorList>
            <person name="Angst P."/>
        </authorList>
    </citation>
    <scope>NUCLEOTIDE SEQUENCE</scope>
    <source>
        <strain evidence="6">PB745_02</strain>
        <tissue evidence="6">Gill</tissue>
    </source>
</reference>
<dbReference type="Proteomes" id="UP001292094">
    <property type="component" value="Unassembled WGS sequence"/>
</dbReference>
<dbReference type="Pfam" id="PF00505">
    <property type="entry name" value="HMG_box"/>
    <property type="match status" value="1"/>
</dbReference>
<feature type="compositionally biased region" description="Basic and acidic residues" evidence="4">
    <location>
        <begin position="798"/>
        <end position="809"/>
    </location>
</feature>
<dbReference type="GO" id="GO:0003677">
    <property type="term" value="F:DNA binding"/>
    <property type="evidence" value="ECO:0007669"/>
    <property type="project" value="UniProtKB-UniRule"/>
</dbReference>
<feature type="compositionally biased region" description="Low complexity" evidence="4">
    <location>
        <begin position="371"/>
        <end position="382"/>
    </location>
</feature>
<evidence type="ECO:0000313" key="7">
    <source>
        <dbReference type="Proteomes" id="UP001292094"/>
    </source>
</evidence>
<feature type="compositionally biased region" description="Low complexity" evidence="4">
    <location>
        <begin position="214"/>
        <end position="231"/>
    </location>
</feature>
<feature type="region of interest" description="Disordered" evidence="4">
    <location>
        <begin position="306"/>
        <end position="432"/>
    </location>
</feature>
<sequence length="967" mass="108318">MEGAEDTTLLLDDVEGPKTLLVYCGAEEEQHEAQVQDKTRRDLQLEADLDLHLPLSLDNDEEDALWLVGNTLQLGMANSEDSSEGTLLLGGSEVLTKEGGSLLEEQENETLLLLSEEVSLLPFTQELPVTQDTIMPVSPASKEGGPKTVVSEPFQIKVVDRSEAKSHQLSQCENSLHKPPARAICTVSTPTPSLSKTPHCMSPSIPTLSSGLHTVTTPVPTPRTYSRANTCKTSKTTSTQASSTAATFKDQCLDIRITQNLNIDNQNPDIQKAQKSEANALILSQRKKGQHSYGVKVKLATCSKSSIDEDELSEEPFVGPSVRWPTQPKSYRGAKARDGGVFRKTIRKVPPRVDTDGETSGMGSSVDEPVESSTESASEATPTPAPSFLQPRTNSSSTSSPRSLTTSPTAVKKRRGGWPKGRKRKPELPVVKPPKAPLTAYVLFLNERRKYYKETRPDLRFGAVTKLLGAEWSSLTAEQKAAFVTRSEQDKRRYRNELQAYRQSHDYQLLLRKKRIKNVIRRGGTTTEESSDFTDEIDDDDSEELYCRICDQLFTSLHNKREHLYGKQHLQAITGEYQRERLAEEERQMAAAMASGVVGSVAGVGRDGRVGGSCLCKTSGAHNTQAPRTDVLRLPGVCSACCSTPRAPRTQDEDHDGDEEDEEEEDEEEEEEEDEEKEAALTPVRSMSSMADTLEGVMAKVLEREKEIASLEGSREAARARNLQLASGLLRLRERSQGIESHRAQLKVENTQLKAEADVLWMLPALFGVTPLQMVDITLREQQQEQSTADDQEEDEDHVQQEGTKHEQWEPVGQWQQGRVKQNQWQKGKTEELQLWETEGQQQQTELWDSKLEETNDQLEEVSCFTEQVDLWEGDLEEKKQQELQQQLQHETEEPNWDLQEIWEEQVGGQILVGQVEQGEEEKNTGTLITLQQEDQPEWQQEEVREEEAEVQQDKVEHDLLSLLGDT</sequence>
<proteinExistence type="predicted"/>
<dbReference type="InterPro" id="IPR009071">
    <property type="entry name" value="HMG_box_dom"/>
</dbReference>
<feature type="compositionally biased region" description="Acidic residues" evidence="4">
    <location>
        <begin position="935"/>
        <end position="951"/>
    </location>
</feature>
<evidence type="ECO:0000259" key="5">
    <source>
        <dbReference type="PROSITE" id="PS50118"/>
    </source>
</evidence>
<keyword evidence="7" id="KW-1185">Reference proteome</keyword>
<dbReference type="AlphaFoldDB" id="A0AAE1P5K0"/>
<feature type="region of interest" description="Disordered" evidence="4">
    <location>
        <begin position="919"/>
        <end position="967"/>
    </location>
</feature>
<feature type="compositionally biased region" description="Acidic residues" evidence="4">
    <location>
        <begin position="653"/>
        <end position="677"/>
    </location>
</feature>
<dbReference type="EMBL" id="JAWZYT010002723">
    <property type="protein sequence ID" value="KAK4302484.1"/>
    <property type="molecule type" value="Genomic_DNA"/>
</dbReference>
<comment type="caution">
    <text evidence="6">The sequence shown here is derived from an EMBL/GenBank/DDBJ whole genome shotgun (WGS) entry which is preliminary data.</text>
</comment>